<keyword evidence="2 12" id="KW-0813">Transport</keyword>
<evidence type="ECO:0000256" key="10">
    <source>
        <dbReference type="ARBA" id="ARBA00023136"/>
    </source>
</evidence>
<keyword evidence="7" id="KW-0408">Iron</keyword>
<evidence type="ECO:0000256" key="6">
    <source>
        <dbReference type="ARBA" id="ARBA00022729"/>
    </source>
</evidence>
<feature type="chain" id="PRO_5030551293" evidence="14">
    <location>
        <begin position="30"/>
        <end position="763"/>
    </location>
</feature>
<feature type="domain" description="TonB-dependent receptor-like beta-barrel" evidence="15">
    <location>
        <begin position="262"/>
        <end position="718"/>
    </location>
</feature>
<evidence type="ECO:0000256" key="8">
    <source>
        <dbReference type="ARBA" id="ARBA00023065"/>
    </source>
</evidence>
<feature type="domain" description="TonB-dependent receptor plug" evidence="16">
    <location>
        <begin position="62"/>
        <end position="160"/>
    </location>
</feature>
<evidence type="ECO:0000259" key="16">
    <source>
        <dbReference type="Pfam" id="PF07715"/>
    </source>
</evidence>
<evidence type="ECO:0000256" key="12">
    <source>
        <dbReference type="PROSITE-ProRule" id="PRU01360"/>
    </source>
</evidence>
<keyword evidence="11 12" id="KW-0998">Cell outer membrane</keyword>
<evidence type="ECO:0000256" key="7">
    <source>
        <dbReference type="ARBA" id="ARBA00023004"/>
    </source>
</evidence>
<keyword evidence="6 14" id="KW-0732">Signal</keyword>
<evidence type="ECO:0000313" key="18">
    <source>
        <dbReference type="Proteomes" id="UP000566995"/>
    </source>
</evidence>
<dbReference type="Gene3D" id="2.40.170.20">
    <property type="entry name" value="TonB-dependent receptor, beta-barrel domain"/>
    <property type="match status" value="1"/>
</dbReference>
<protein>
    <submittedName>
        <fullName evidence="17">Iron complex outermembrane receptor protein</fullName>
    </submittedName>
</protein>
<dbReference type="InterPro" id="IPR036942">
    <property type="entry name" value="Beta-barrel_TonB_sf"/>
</dbReference>
<dbReference type="Pfam" id="PF00593">
    <property type="entry name" value="TonB_dep_Rec_b-barrel"/>
    <property type="match status" value="1"/>
</dbReference>
<comment type="similarity">
    <text evidence="12 13">Belongs to the TonB-dependent receptor family.</text>
</comment>
<dbReference type="InterPro" id="IPR012910">
    <property type="entry name" value="Plug_dom"/>
</dbReference>
<dbReference type="InterPro" id="IPR039426">
    <property type="entry name" value="TonB-dep_rcpt-like"/>
</dbReference>
<evidence type="ECO:0000256" key="1">
    <source>
        <dbReference type="ARBA" id="ARBA00004571"/>
    </source>
</evidence>
<dbReference type="InterPro" id="IPR000531">
    <property type="entry name" value="Beta-barrel_TonB"/>
</dbReference>
<keyword evidence="9 13" id="KW-0798">TonB box</keyword>
<proteinExistence type="inferred from homology"/>
<accession>A0A7W7KGZ5</accession>
<dbReference type="Gene3D" id="2.170.130.10">
    <property type="entry name" value="TonB-dependent receptor, plug domain"/>
    <property type="match status" value="1"/>
</dbReference>
<dbReference type="Pfam" id="PF07715">
    <property type="entry name" value="Plug"/>
    <property type="match status" value="1"/>
</dbReference>
<reference evidence="17 18" key="1">
    <citation type="submission" date="2020-08" db="EMBL/GenBank/DDBJ databases">
        <title>Functional genomics of gut bacteria from endangered species of beetles.</title>
        <authorList>
            <person name="Carlos-Shanley C."/>
        </authorList>
    </citation>
    <scope>NUCLEOTIDE SEQUENCE [LARGE SCALE GENOMIC DNA]</scope>
    <source>
        <strain evidence="17 18">S00179</strain>
    </source>
</reference>
<evidence type="ECO:0000256" key="4">
    <source>
        <dbReference type="ARBA" id="ARBA00022496"/>
    </source>
</evidence>
<keyword evidence="10 12" id="KW-0472">Membrane</keyword>
<dbReference type="InterPro" id="IPR037066">
    <property type="entry name" value="Plug_dom_sf"/>
</dbReference>
<dbReference type="RefSeq" id="WP_184586309.1">
    <property type="nucleotide sequence ID" value="NZ_JACHLI010000002.1"/>
</dbReference>
<dbReference type="EMBL" id="JACHLI010000002">
    <property type="protein sequence ID" value="MBB4862089.1"/>
    <property type="molecule type" value="Genomic_DNA"/>
</dbReference>
<keyword evidence="17" id="KW-0675">Receptor</keyword>
<evidence type="ECO:0000256" key="2">
    <source>
        <dbReference type="ARBA" id="ARBA00022448"/>
    </source>
</evidence>
<dbReference type="CDD" id="cd01347">
    <property type="entry name" value="ligand_gated_channel"/>
    <property type="match status" value="1"/>
</dbReference>
<keyword evidence="8" id="KW-0406">Ion transport</keyword>
<dbReference type="PROSITE" id="PS52016">
    <property type="entry name" value="TONB_DEPENDENT_REC_3"/>
    <property type="match status" value="1"/>
</dbReference>
<evidence type="ECO:0000256" key="11">
    <source>
        <dbReference type="ARBA" id="ARBA00023237"/>
    </source>
</evidence>
<evidence type="ECO:0000256" key="5">
    <source>
        <dbReference type="ARBA" id="ARBA00022692"/>
    </source>
</evidence>
<comment type="caution">
    <text evidence="17">The sequence shown here is derived from an EMBL/GenBank/DDBJ whole genome shotgun (WGS) entry which is preliminary data.</text>
</comment>
<evidence type="ECO:0000259" key="15">
    <source>
        <dbReference type="Pfam" id="PF00593"/>
    </source>
</evidence>
<dbReference type="GO" id="GO:0009279">
    <property type="term" value="C:cell outer membrane"/>
    <property type="evidence" value="ECO:0007669"/>
    <property type="project" value="UniProtKB-SubCell"/>
</dbReference>
<evidence type="ECO:0000313" key="17">
    <source>
        <dbReference type="EMBL" id="MBB4862089.1"/>
    </source>
</evidence>
<keyword evidence="5 12" id="KW-0812">Transmembrane</keyword>
<keyword evidence="4" id="KW-0410">Iron transport</keyword>
<dbReference type="PANTHER" id="PTHR32552">
    <property type="entry name" value="FERRICHROME IRON RECEPTOR-RELATED"/>
    <property type="match status" value="1"/>
</dbReference>
<name>A0A7W7KGZ5_PSENT</name>
<evidence type="ECO:0000256" key="14">
    <source>
        <dbReference type="SAM" id="SignalP"/>
    </source>
</evidence>
<feature type="signal peptide" evidence="14">
    <location>
        <begin position="1"/>
        <end position="29"/>
    </location>
</feature>
<gene>
    <name evidence="17" type="ORF">HNP46_000926</name>
</gene>
<evidence type="ECO:0000256" key="13">
    <source>
        <dbReference type="RuleBase" id="RU003357"/>
    </source>
</evidence>
<sequence length="763" mass="83071">MKHAREFHLTPLAIALSSALLLAPEIALSSETKAQQDITLSTVTVQGQSQETQVGDARKEVAPVSKGTLTKSQLEKFVGLDSAVTGALKYLPGVHVSGGDNSGITEGGLNIRGFSQDQIGFVRDGIPLNDPQFLTPHADFMGDPENYESVSVLYGSSSINAPTLTASGGSVLIRSVAPTKESGLLVKQNVGSDNLFRTFARVNTGEVDGFSAWLSASRTTADLWDNSGGELSSNRYEGNLQYEWGNGNRINGLFSSFLMRTNSYNHPTLAEYRANKYDQGYPRDIYPTKGNGTNGVPDVTVPGQSAAASRADFKIQTYALNGLFNLSDKVQLKVDPYFVRVTDGTAAVAVVPVNENNVNADLNRDGDQIDPLVTGALSVYPTQYRIGSTNTLDFLINDDHTLQLGLWTDYTHARNQFPVVEIKGNGKPAGIDGSHKLRDGDGNAIYFTDQRNEITTQKLWLQDTWDITSQLVLTGGLAWQHTENKGDDRLTGFKGSADYNRFLPSLSLSYQLDGQQQLYYNTTSNMRTPAVASVYGRADGGDKQKPEVTWNQEIGWRYSTDDVLLSAALFYDRFKDRQAAFEEVSGVTSYFNAGDVTTKGLELSLNGLLPSNFNYFASWTYLRSTQDDDYSAGGASLDTKGNQLYDTPRNLFSAGIGYDNQTFYANFLGRHTGSFYGDLANNEKIGGYTVFDANLGYRLKDLGSALKETTLTLNLNNVFDKHYLSGVNSGTVSADPADGDFYGAPKYYKGAPRALVAGISVGF</sequence>
<dbReference type="AlphaFoldDB" id="A0A7W7KGZ5"/>
<evidence type="ECO:0000256" key="3">
    <source>
        <dbReference type="ARBA" id="ARBA00022452"/>
    </source>
</evidence>
<dbReference type="SUPFAM" id="SSF56935">
    <property type="entry name" value="Porins"/>
    <property type="match status" value="1"/>
</dbReference>
<dbReference type="PANTHER" id="PTHR32552:SF89">
    <property type="entry name" value="CATECHOLATE SIDEROPHORE RECEPTOR FIU"/>
    <property type="match status" value="1"/>
</dbReference>
<dbReference type="GO" id="GO:0015344">
    <property type="term" value="F:siderophore uptake transmembrane transporter activity"/>
    <property type="evidence" value="ECO:0007669"/>
    <property type="project" value="TreeGrafter"/>
</dbReference>
<keyword evidence="3 12" id="KW-1134">Transmembrane beta strand</keyword>
<organism evidence="17 18">
    <name type="scientific">Pseudomonas nitroreducens</name>
    <dbReference type="NCBI Taxonomy" id="46680"/>
    <lineage>
        <taxon>Bacteria</taxon>
        <taxon>Pseudomonadati</taxon>
        <taxon>Pseudomonadota</taxon>
        <taxon>Gammaproteobacteria</taxon>
        <taxon>Pseudomonadales</taxon>
        <taxon>Pseudomonadaceae</taxon>
        <taxon>Pseudomonas</taxon>
    </lineage>
</organism>
<evidence type="ECO:0000256" key="9">
    <source>
        <dbReference type="ARBA" id="ARBA00023077"/>
    </source>
</evidence>
<comment type="subcellular location">
    <subcellularLocation>
        <location evidence="1 12">Cell outer membrane</location>
        <topology evidence="1 12">Multi-pass membrane protein</topology>
    </subcellularLocation>
</comment>
<dbReference type="Proteomes" id="UP000566995">
    <property type="component" value="Unassembled WGS sequence"/>
</dbReference>